<dbReference type="RefSeq" id="XP_068347701.1">
    <property type="nucleotide sequence ID" value="XM_068512532.1"/>
</dbReference>
<name>A0A1J4JBD9_9EUKA</name>
<organism evidence="1 2">
    <name type="scientific">Tritrichomonas foetus</name>
    <dbReference type="NCBI Taxonomy" id="1144522"/>
    <lineage>
        <taxon>Eukaryota</taxon>
        <taxon>Metamonada</taxon>
        <taxon>Parabasalia</taxon>
        <taxon>Tritrichomonadida</taxon>
        <taxon>Tritrichomonadidae</taxon>
        <taxon>Tritrichomonas</taxon>
    </lineage>
</organism>
<evidence type="ECO:0000313" key="2">
    <source>
        <dbReference type="Proteomes" id="UP000179807"/>
    </source>
</evidence>
<protein>
    <submittedName>
        <fullName evidence="1">Uncharacterized protein</fullName>
    </submittedName>
</protein>
<reference evidence="1" key="1">
    <citation type="submission" date="2016-10" db="EMBL/GenBank/DDBJ databases">
        <authorList>
            <person name="Benchimol M."/>
            <person name="Almeida L.G."/>
            <person name="Vasconcelos A.T."/>
            <person name="Perreira-Neves A."/>
            <person name="Rosa I.A."/>
            <person name="Tasca T."/>
            <person name="Bogo M.R."/>
            <person name="de Souza W."/>
        </authorList>
    </citation>
    <scope>NUCLEOTIDE SEQUENCE [LARGE SCALE GENOMIC DNA]</scope>
    <source>
        <strain evidence="1">K</strain>
    </source>
</reference>
<dbReference type="Proteomes" id="UP000179807">
    <property type="component" value="Unassembled WGS sequence"/>
</dbReference>
<evidence type="ECO:0000313" key="1">
    <source>
        <dbReference type="EMBL" id="OHS94564.1"/>
    </source>
</evidence>
<dbReference type="OrthoDB" id="10668913at2759"/>
<sequence>MDEIRPIFLHQLLVDKLFENNHHQYALSCFPKLSTENVLNQILCHSNKDIFLEDETRIKWLLQVMPFAFLQNDEKLVDIAIHHFYLKLLTSNIPNICENNLDIFNMYVQYSFLHLSLLFENSTFIKQIPQLILSLKNIIKKESNEYTISTWYFIFKVIIGICNFTFSTSSPFLNESFIQKQICKLLFRVLIFSNEKTDCNWELFNQFSKDWNYQYYFCSIWKSTFQKYFNFLTHPYEEKKSMSIIINFLKNAKNIYYTPNSCILHEAFVVIANIVQQQNIPFSKIFEHKYVVDTVFSIFAVWPLAPGNESTKIRSVNSLIELIEKSSIKENSTWFSATIEYFIREMKDKNTNITQNFLPKIGRIICSHPQHSTRLVLYLMKFFSRQMVDPSLFFQINDINTISLVITITETILQKHDEGGTIESVYQLLPRMLCYQWQYQLFLIMVSGSYDLFWSEISNILQKDETNLSFLPYLMILPQFGNQFFTKGSSSKTVINNLFYKMISKPNNVLVDNQIALIYSCIEISRNSNLFFPLSAERELLFKLLESINCSRELCKYLLLTMCPQSPPADPSVVNRLEKNYSNFSFHYCLKGSVITCIECEELPFTLIIRNSFGSFCFEFHDFSSPIQKCSDVQTSHINEQDKSYHIEKPVQCKELLGAFHDSLFLKENNGLTEINKPIKFSIDTNTNESSKNIKGNIISQEEEEEVKREKKVISILARLGVITSGNISNISKINHDISDFIDEFDSIPGRDLIEVGIIHYTNKNPYYPGDRNRTSSFNQFMNDIGRPIDNYMKFEARDVVSYILASSQIVYISRHMVKSSLMIHEYMNLLPVLIVFNETSYRFTSDGFEGYMPSLVIGIELKSIGLYRIDILKSDESIPYPFMKGLPQLVSKRNLAASISLCVLLTVFNNYKRIFGVNRACRANALKKVVFDNVSTLGSFFK</sequence>
<accession>A0A1J4JBD9</accession>
<dbReference type="AlphaFoldDB" id="A0A1J4JBD9"/>
<keyword evidence="2" id="KW-1185">Reference proteome</keyword>
<dbReference type="GeneID" id="94847236"/>
<dbReference type="VEuPathDB" id="TrichDB:TRFO_39256"/>
<dbReference type="EMBL" id="MLAK01001308">
    <property type="protein sequence ID" value="OHS94564.1"/>
    <property type="molecule type" value="Genomic_DNA"/>
</dbReference>
<proteinExistence type="predicted"/>
<comment type="caution">
    <text evidence="1">The sequence shown here is derived from an EMBL/GenBank/DDBJ whole genome shotgun (WGS) entry which is preliminary data.</text>
</comment>
<gene>
    <name evidence="1" type="ORF">TRFO_39256</name>
</gene>